<dbReference type="InterPro" id="IPR048912">
    <property type="entry name" value="BetaGal1-like_ABD1"/>
</dbReference>
<evidence type="ECO:0000256" key="5">
    <source>
        <dbReference type="ARBA" id="ARBA00023295"/>
    </source>
</evidence>
<dbReference type="FunFam" id="3.20.20.80:FF:000115">
    <property type="entry name" value="Beta-galactosidase"/>
    <property type="match status" value="1"/>
</dbReference>
<accession>I0YUQ3</accession>
<name>I0YUQ3_COCSC</name>
<dbReference type="Gene3D" id="3.20.20.80">
    <property type="entry name" value="Glycosidases"/>
    <property type="match status" value="1"/>
</dbReference>
<dbReference type="Gene3D" id="2.60.120.260">
    <property type="entry name" value="Galactose-binding domain-like"/>
    <property type="match status" value="2"/>
</dbReference>
<comment type="caution">
    <text evidence="11">The sequence shown here is derived from an EMBL/GenBank/DDBJ whole genome shotgun (WGS) entry which is preliminary data.</text>
</comment>
<dbReference type="InterPro" id="IPR008979">
    <property type="entry name" value="Galactose-bd-like_sf"/>
</dbReference>
<evidence type="ECO:0000313" key="12">
    <source>
        <dbReference type="Proteomes" id="UP000007264"/>
    </source>
</evidence>
<feature type="active site" description="Proton donor" evidence="6">
    <location>
        <position position="182"/>
    </location>
</feature>
<feature type="domain" description="Glycoside hydrolase 35 catalytic" evidence="8">
    <location>
        <begin position="25"/>
        <end position="346"/>
    </location>
</feature>
<evidence type="ECO:0000313" key="11">
    <source>
        <dbReference type="EMBL" id="EIE22122.1"/>
    </source>
</evidence>
<dbReference type="AlphaFoldDB" id="I0YUQ3"/>
<evidence type="ECO:0000256" key="7">
    <source>
        <dbReference type="RuleBase" id="RU003679"/>
    </source>
</evidence>
<dbReference type="InterPro" id="IPR048913">
    <property type="entry name" value="BetaGal_gal-bd"/>
</dbReference>
<feature type="non-terminal residue" evidence="11">
    <location>
        <position position="1"/>
    </location>
</feature>
<dbReference type="Proteomes" id="UP000007264">
    <property type="component" value="Unassembled WGS sequence"/>
</dbReference>
<dbReference type="SUPFAM" id="SSF51445">
    <property type="entry name" value="(Trans)glycosidases"/>
    <property type="match status" value="1"/>
</dbReference>
<comment type="similarity">
    <text evidence="2 7">Belongs to the glycosyl hydrolase 35 family.</text>
</comment>
<dbReference type="OrthoDB" id="505634at2759"/>
<evidence type="ECO:0000259" key="10">
    <source>
        <dbReference type="Pfam" id="PF21467"/>
    </source>
</evidence>
<keyword evidence="5" id="KW-0326">Glycosidase</keyword>
<dbReference type="InterPro" id="IPR001944">
    <property type="entry name" value="Glycoside_Hdrlase_35"/>
</dbReference>
<dbReference type="EMBL" id="AGSI01000010">
    <property type="protein sequence ID" value="EIE22122.1"/>
    <property type="molecule type" value="Genomic_DNA"/>
</dbReference>
<dbReference type="RefSeq" id="XP_005646666.1">
    <property type="nucleotide sequence ID" value="XM_005646609.1"/>
</dbReference>
<dbReference type="InterPro" id="IPR017853">
    <property type="entry name" value="GH"/>
</dbReference>
<organism evidence="11 12">
    <name type="scientific">Coccomyxa subellipsoidea (strain C-169)</name>
    <name type="common">Green microalga</name>
    <dbReference type="NCBI Taxonomy" id="574566"/>
    <lineage>
        <taxon>Eukaryota</taxon>
        <taxon>Viridiplantae</taxon>
        <taxon>Chlorophyta</taxon>
        <taxon>core chlorophytes</taxon>
        <taxon>Trebouxiophyceae</taxon>
        <taxon>Trebouxiophyceae incertae sedis</taxon>
        <taxon>Coccomyxaceae</taxon>
        <taxon>Coccomyxa</taxon>
        <taxon>Coccomyxa subellipsoidea</taxon>
    </lineage>
</organism>
<evidence type="ECO:0000256" key="3">
    <source>
        <dbReference type="ARBA" id="ARBA00012756"/>
    </source>
</evidence>
<dbReference type="PIRSF" id="PIRSF006336">
    <property type="entry name" value="B-gal"/>
    <property type="match status" value="1"/>
</dbReference>
<dbReference type="GeneID" id="17040108"/>
<evidence type="ECO:0000256" key="4">
    <source>
        <dbReference type="ARBA" id="ARBA00022801"/>
    </source>
</evidence>
<dbReference type="SUPFAM" id="SSF49785">
    <property type="entry name" value="Galactose-binding domain-like"/>
    <property type="match status" value="1"/>
</dbReference>
<comment type="catalytic activity">
    <reaction evidence="1">
        <text>Hydrolysis of terminal non-reducing beta-D-galactose residues in beta-D-galactosides.</text>
        <dbReference type="EC" id="3.2.1.23"/>
    </reaction>
</comment>
<dbReference type="PANTHER" id="PTHR23421">
    <property type="entry name" value="BETA-GALACTOSIDASE RELATED"/>
    <property type="match status" value="1"/>
</dbReference>
<dbReference type="PRINTS" id="PR00742">
    <property type="entry name" value="GLHYDRLASE35"/>
</dbReference>
<gene>
    <name evidence="11" type="ORF">COCSUDRAFT_1093</name>
</gene>
<feature type="active site" description="Nucleophile" evidence="6">
    <location>
        <position position="264"/>
    </location>
</feature>
<feature type="domain" description="Beta-galactosidase 1-like first all-beta" evidence="9">
    <location>
        <begin position="412"/>
        <end position="540"/>
    </location>
</feature>
<protein>
    <recommendedName>
        <fullName evidence="3">beta-galactosidase</fullName>
        <ecNumber evidence="3">3.2.1.23</ecNumber>
    </recommendedName>
</protein>
<keyword evidence="12" id="KW-1185">Reference proteome</keyword>
<feature type="domain" description="Beta-galactosidase galactose-binding" evidence="10">
    <location>
        <begin position="578"/>
        <end position="624"/>
    </location>
</feature>
<dbReference type="Pfam" id="PF21317">
    <property type="entry name" value="BetaGal_ABD_1"/>
    <property type="match status" value="1"/>
</dbReference>
<feature type="non-terminal residue" evidence="11">
    <location>
        <position position="632"/>
    </location>
</feature>
<evidence type="ECO:0000259" key="9">
    <source>
        <dbReference type="Pfam" id="PF21317"/>
    </source>
</evidence>
<proteinExistence type="inferred from homology"/>
<evidence type="ECO:0000259" key="8">
    <source>
        <dbReference type="Pfam" id="PF01301"/>
    </source>
</evidence>
<sequence>ILLLSLAVAMSNALEERLFSIENDQFKMDGKPFRIISGSLHYHRIHPAQWKDRMLRTKALGLNTLSVYVPWNLHEPFPGQYNWDGFADLEAYLALAQEQGLYVLLRPGPYICAEWDFGGFPWWLASSKAGLCSTSSHSVTLRSDDPAYLELVDRWWKVLLPKIGRFLYSRGGNILMVQVENEFGFVGPNEKYMRHLVGTVRASLGDDALIYTTDPPPNIAKGTLPGDEVLSVVDFGAGWFDLNWAFSQQRAMNAPGKSPPMCSEFYTGWLTRWGEKMANTSVDQFLDTLHGVLGFANNTGSVNLYMVHGGTNFGFTAGGSIDNGVYWACITSYDYDAPISEAGDTGQPGIGGPNKFDLIREAITQHTGAEPPKPPPPPRIKAYGEVGLYENVTLRSQIRRLYPGDGVTSRRPLIMEEYGQSGGLIMYQTEIPAAEMKANSLLDMGHPVHDAATVTVGRLSRNGPVNLTLDADSALRWRSVEEAAGSYAVASAEASVTLEVIVEAVGRSNQGWRFDTKGLSSSDVQWNGKVLEGWRVFPLPLDNLGRLVFHDNDSATAHSLAPADGGPAFFRDEEGLLPDSYLFVGDWGKGLAFVNGFNLGWYWPSKGPANTMYVPGPVLRAGVNEVIMLEVE</sequence>
<keyword evidence="4" id="KW-0378">Hydrolase</keyword>
<evidence type="ECO:0000256" key="2">
    <source>
        <dbReference type="ARBA" id="ARBA00009809"/>
    </source>
</evidence>
<dbReference type="eggNOG" id="KOG0496">
    <property type="taxonomic scope" value="Eukaryota"/>
</dbReference>
<dbReference type="InterPro" id="IPR026283">
    <property type="entry name" value="B-gal_1-like"/>
</dbReference>
<dbReference type="InterPro" id="IPR031330">
    <property type="entry name" value="Gly_Hdrlase_35_cat"/>
</dbReference>
<dbReference type="KEGG" id="csl:COCSUDRAFT_1093"/>
<dbReference type="GO" id="GO:0005975">
    <property type="term" value="P:carbohydrate metabolic process"/>
    <property type="evidence" value="ECO:0007669"/>
    <property type="project" value="InterPro"/>
</dbReference>
<dbReference type="Pfam" id="PF21467">
    <property type="entry name" value="BetaGal_gal-bd"/>
    <property type="match status" value="1"/>
</dbReference>
<dbReference type="EC" id="3.2.1.23" evidence="3"/>
<evidence type="ECO:0000256" key="6">
    <source>
        <dbReference type="PIRSR" id="PIRSR006336-1"/>
    </source>
</evidence>
<dbReference type="Pfam" id="PF01301">
    <property type="entry name" value="Glyco_hydro_35"/>
    <property type="match status" value="1"/>
</dbReference>
<reference evidence="11 12" key="1">
    <citation type="journal article" date="2012" name="Genome Biol.">
        <title>The genome of the polar eukaryotic microalga coccomyxa subellipsoidea reveals traits of cold adaptation.</title>
        <authorList>
            <person name="Blanc G."/>
            <person name="Agarkova I."/>
            <person name="Grimwood J."/>
            <person name="Kuo A."/>
            <person name="Brueggeman A."/>
            <person name="Dunigan D."/>
            <person name="Gurnon J."/>
            <person name="Ladunga I."/>
            <person name="Lindquist E."/>
            <person name="Lucas S."/>
            <person name="Pangilinan J."/>
            <person name="Proschold T."/>
            <person name="Salamov A."/>
            <person name="Schmutz J."/>
            <person name="Weeks D."/>
            <person name="Yamada T."/>
            <person name="Claverie J.M."/>
            <person name="Grigoriev I."/>
            <person name="Van Etten J."/>
            <person name="Lomsadze A."/>
            <person name="Borodovsky M."/>
        </authorList>
    </citation>
    <scope>NUCLEOTIDE SEQUENCE [LARGE SCALE GENOMIC DNA]</scope>
    <source>
        <strain evidence="11 12">C-169</strain>
    </source>
</reference>
<evidence type="ECO:0000256" key="1">
    <source>
        <dbReference type="ARBA" id="ARBA00001412"/>
    </source>
</evidence>
<dbReference type="GO" id="GO:0004565">
    <property type="term" value="F:beta-galactosidase activity"/>
    <property type="evidence" value="ECO:0007669"/>
    <property type="project" value="UniProtKB-EC"/>
</dbReference>
<dbReference type="STRING" id="574566.I0YUQ3"/>